<organism evidence="2 3">
    <name type="scientific">Araneus ventricosus</name>
    <name type="common">Orbweaver spider</name>
    <name type="synonym">Epeira ventricosa</name>
    <dbReference type="NCBI Taxonomy" id="182803"/>
    <lineage>
        <taxon>Eukaryota</taxon>
        <taxon>Metazoa</taxon>
        <taxon>Ecdysozoa</taxon>
        <taxon>Arthropoda</taxon>
        <taxon>Chelicerata</taxon>
        <taxon>Arachnida</taxon>
        <taxon>Araneae</taxon>
        <taxon>Araneomorphae</taxon>
        <taxon>Entelegynae</taxon>
        <taxon>Araneoidea</taxon>
        <taxon>Araneidae</taxon>
        <taxon>Araneus</taxon>
    </lineage>
</organism>
<keyword evidence="3" id="KW-1185">Reference proteome</keyword>
<proteinExistence type="predicted"/>
<sequence length="218" mass="23632">MRAFDSEKEFASWLLHVGEGENGEKIQLPPFCYPEIQDPVQQLFSDIDFKTVTPELLKGRAILTVTNDLSMQINNRVLECMPGNEVIYESIDNIVSNDPQDHLAYTEEFLNSLTPTGMPPHKLRLKPGTIIMLLRNLAPSKGLEGGGGLIAAGESSKSSDMLYSKASSSDAEEELISASASDSRDCKILFSNGGRTAIGKSSMSTEVGLEVGKGFNAD</sequence>
<reference evidence="2 3" key="1">
    <citation type="journal article" date="2019" name="Sci. Rep.">
        <title>Orb-weaving spider Araneus ventricosus genome elucidates the spidroin gene catalogue.</title>
        <authorList>
            <person name="Kono N."/>
            <person name="Nakamura H."/>
            <person name="Ohtoshi R."/>
            <person name="Moran D.A.P."/>
            <person name="Shinohara A."/>
            <person name="Yoshida Y."/>
            <person name="Fujiwara M."/>
            <person name="Mori M."/>
            <person name="Tomita M."/>
            <person name="Arakawa K."/>
        </authorList>
    </citation>
    <scope>NUCLEOTIDE SEQUENCE [LARGE SCALE GENOMIC DNA]</scope>
</reference>
<dbReference type="AlphaFoldDB" id="A0A4Y2X2L1"/>
<evidence type="ECO:0000313" key="2">
    <source>
        <dbReference type="EMBL" id="GBO43925.1"/>
    </source>
</evidence>
<protein>
    <recommendedName>
        <fullName evidence="1">DNA helicase Pif1-like 2B domain-containing protein</fullName>
    </recommendedName>
</protein>
<accession>A0A4Y2X2L1</accession>
<dbReference type="EMBL" id="BGPR01070490">
    <property type="protein sequence ID" value="GBO43925.1"/>
    <property type="molecule type" value="Genomic_DNA"/>
</dbReference>
<feature type="domain" description="DNA helicase Pif1-like 2B" evidence="1">
    <location>
        <begin position="108"/>
        <end position="144"/>
    </location>
</feature>
<dbReference type="Pfam" id="PF21530">
    <property type="entry name" value="Pif1_2B_dom"/>
    <property type="match status" value="1"/>
</dbReference>
<evidence type="ECO:0000259" key="1">
    <source>
        <dbReference type="Pfam" id="PF21530"/>
    </source>
</evidence>
<dbReference type="PANTHER" id="PTHR10492">
    <property type="match status" value="1"/>
</dbReference>
<dbReference type="PANTHER" id="PTHR10492:SF57">
    <property type="entry name" value="ATP-DEPENDENT DNA HELICASE"/>
    <property type="match status" value="1"/>
</dbReference>
<comment type="caution">
    <text evidence="2">The sequence shown here is derived from an EMBL/GenBank/DDBJ whole genome shotgun (WGS) entry which is preliminary data.</text>
</comment>
<dbReference type="OrthoDB" id="272985at2759"/>
<evidence type="ECO:0000313" key="3">
    <source>
        <dbReference type="Proteomes" id="UP000499080"/>
    </source>
</evidence>
<name>A0A4Y2X2L1_ARAVE</name>
<dbReference type="Proteomes" id="UP000499080">
    <property type="component" value="Unassembled WGS sequence"/>
</dbReference>
<dbReference type="InterPro" id="IPR049163">
    <property type="entry name" value="Pif1-like_2B_dom"/>
</dbReference>
<gene>
    <name evidence="2" type="ORF">AVEN_107865_1</name>
</gene>